<feature type="transmembrane region" description="Helical" evidence="1">
    <location>
        <begin position="195"/>
        <end position="217"/>
    </location>
</feature>
<reference evidence="3" key="1">
    <citation type="submission" date="2022-11" db="UniProtKB">
        <authorList>
            <consortium name="WormBaseParasite"/>
        </authorList>
    </citation>
    <scope>IDENTIFICATION</scope>
</reference>
<keyword evidence="1" id="KW-0812">Transmembrane</keyword>
<protein>
    <submittedName>
        <fullName evidence="3">Transmembrane protein</fullName>
    </submittedName>
</protein>
<dbReference type="WBParaSite" id="nRc.2.0.1.t43808-RA">
    <property type="protein sequence ID" value="nRc.2.0.1.t43808-RA"/>
    <property type="gene ID" value="nRc.2.0.1.g43808"/>
</dbReference>
<accession>A0A915L222</accession>
<keyword evidence="2" id="KW-1185">Reference proteome</keyword>
<keyword evidence="1" id="KW-1133">Transmembrane helix</keyword>
<sequence>MHKDQSLLDWQLVIDNLETTIMSDQNQTSAPAPVTQATVFQSSRQTYRTCRDTMHAVTAAYVVAYVHTFGYLALFIYQLCVAINVGTDVFGGVVYIPCVFTGIFLICSILSTVATRIAISEKEPDVLNLPIVFIFLTIIYAAYLSLFTILSYSTEGQWLNYMRVQLESKPRFVTGLPREYSAWKYFQLDAMTDRFILFAVLFMSVVLFDYSSFWAIVTCQAYLSDQSAGAVDAVDQAASQPLIQRSIEPSAPSTKIELQPGTLGASALSSGQGMALPPTYIETSAVDKV</sequence>
<proteinExistence type="predicted"/>
<dbReference type="Proteomes" id="UP000887565">
    <property type="component" value="Unplaced"/>
</dbReference>
<feature type="transmembrane region" description="Helical" evidence="1">
    <location>
        <begin position="54"/>
        <end position="77"/>
    </location>
</feature>
<name>A0A915L222_ROMCU</name>
<evidence type="ECO:0000313" key="3">
    <source>
        <dbReference type="WBParaSite" id="nRc.2.0.1.t43808-RA"/>
    </source>
</evidence>
<feature type="transmembrane region" description="Helical" evidence="1">
    <location>
        <begin position="126"/>
        <end position="152"/>
    </location>
</feature>
<evidence type="ECO:0000313" key="2">
    <source>
        <dbReference type="Proteomes" id="UP000887565"/>
    </source>
</evidence>
<organism evidence="2 3">
    <name type="scientific">Romanomermis culicivorax</name>
    <name type="common">Nematode worm</name>
    <dbReference type="NCBI Taxonomy" id="13658"/>
    <lineage>
        <taxon>Eukaryota</taxon>
        <taxon>Metazoa</taxon>
        <taxon>Ecdysozoa</taxon>
        <taxon>Nematoda</taxon>
        <taxon>Enoplea</taxon>
        <taxon>Dorylaimia</taxon>
        <taxon>Mermithida</taxon>
        <taxon>Mermithoidea</taxon>
        <taxon>Mermithidae</taxon>
        <taxon>Romanomermis</taxon>
    </lineage>
</organism>
<evidence type="ECO:0000256" key="1">
    <source>
        <dbReference type="SAM" id="Phobius"/>
    </source>
</evidence>
<feature type="transmembrane region" description="Helical" evidence="1">
    <location>
        <begin position="89"/>
        <end position="114"/>
    </location>
</feature>
<dbReference type="AlphaFoldDB" id="A0A915L222"/>
<keyword evidence="1" id="KW-0472">Membrane</keyword>